<evidence type="ECO:0000313" key="2">
    <source>
        <dbReference type="Proteomes" id="UP000662904"/>
    </source>
</evidence>
<dbReference type="EMBL" id="CP059066">
    <property type="protein sequence ID" value="QSQ10111.1"/>
    <property type="molecule type" value="Genomic_DNA"/>
</dbReference>
<dbReference type="SUPFAM" id="SSF63380">
    <property type="entry name" value="Riboflavin synthase domain-like"/>
    <property type="match status" value="1"/>
</dbReference>
<dbReference type="Proteomes" id="UP000662904">
    <property type="component" value="Chromosome"/>
</dbReference>
<dbReference type="InterPro" id="IPR017938">
    <property type="entry name" value="Riboflavin_synthase-like_b-brl"/>
</dbReference>
<dbReference type="Gene3D" id="2.40.30.10">
    <property type="entry name" value="Translation factors"/>
    <property type="match status" value="1"/>
</dbReference>
<keyword evidence="2" id="KW-1185">Reference proteome</keyword>
<organism evidence="1 2">
    <name type="scientific">Koleobacter methoxysyntrophicus</name>
    <dbReference type="NCBI Taxonomy" id="2751313"/>
    <lineage>
        <taxon>Bacteria</taxon>
        <taxon>Bacillati</taxon>
        <taxon>Bacillota</taxon>
        <taxon>Clostridia</taxon>
        <taxon>Koleobacterales</taxon>
        <taxon>Koleobacteraceae</taxon>
        <taxon>Koleobacter</taxon>
    </lineage>
</organism>
<dbReference type="AlphaFoldDB" id="A0A8A0RNY1"/>
<dbReference type="InterPro" id="IPR050353">
    <property type="entry name" value="PyrK_electron_transfer"/>
</dbReference>
<proteinExistence type="predicted"/>
<gene>
    <name evidence="1" type="primary">pyrK_2</name>
    <name evidence="1" type="ORF">H0A61_02503</name>
</gene>
<dbReference type="NCBIfam" id="NF004470">
    <property type="entry name" value="PRK05802.1"/>
    <property type="match status" value="1"/>
</dbReference>
<sequence>MLLNIKCIDVGTNYCPCYLAEIGNCLVCSHLNGKGCGDCNWQGICIMNDFYWNGKRSAEGRTIIRTEEVSKKLIADNLLLLSAQIPSHKVKDFVHPGTFVFIKNDSFPDFYDVPTSVMDVDEKKHILHFAIQIVGPKTKALLKEEKKITIRGPYWNGIYGIEHIKTLENGYVLIITRGICQASALLLIKKLINNDNKVKVYIDPGSLGRIFIGDSLKELGITAIKTDITKKEKLNEIKSDIENQPFDLIYSGGGDLQHLIIFKIIKETKKEVPLIASNNNQIYCGEGICGSCAVENSKETHRERIYLCKAQFDYTTYVQRGFYNG</sequence>
<name>A0A8A0RNY1_9FIRM</name>
<reference evidence="1" key="1">
    <citation type="submission" date="2020-07" db="EMBL/GenBank/DDBJ databases">
        <title>Koleobacter methoxysyntrophicus gen. nov., sp. nov., a novel anaerobic bacterium isolated from deep subsurface oil field and proposal of Koleobacterales ord. nov. in the phylum Firmicutes.</title>
        <authorList>
            <person name="Sakamoto S."/>
            <person name="Tamaki H."/>
        </authorList>
    </citation>
    <scope>NUCLEOTIDE SEQUENCE</scope>
    <source>
        <strain evidence="1">NRmbB1</strain>
    </source>
</reference>
<dbReference type="PANTHER" id="PTHR43513:SF3">
    <property type="entry name" value="DIHYDROOROTATE DEHYDROGENASE B (NAD(+)), ELECTRON TRANSFER SUBUNIT-RELATED"/>
    <property type="match status" value="1"/>
</dbReference>
<dbReference type="RefSeq" id="WP_206707430.1">
    <property type="nucleotide sequence ID" value="NZ_CP059066.1"/>
</dbReference>
<dbReference type="PANTHER" id="PTHR43513">
    <property type="entry name" value="DIHYDROOROTATE DEHYDROGENASE B (NAD(+)), ELECTRON TRANSFER SUBUNIT"/>
    <property type="match status" value="1"/>
</dbReference>
<dbReference type="KEGG" id="kme:H0A61_02503"/>
<evidence type="ECO:0000313" key="1">
    <source>
        <dbReference type="EMBL" id="QSQ10111.1"/>
    </source>
</evidence>
<dbReference type="CDD" id="cd06192">
    <property type="entry name" value="DHOD_e_trans_like"/>
    <property type="match status" value="1"/>
</dbReference>
<protein>
    <submittedName>
        <fullName evidence="1">Dihydroorotate dehydrogenase B (NAD(+)), electron transfer subunit</fullName>
    </submittedName>
</protein>
<accession>A0A8A0RNY1</accession>